<dbReference type="InterPro" id="IPR036890">
    <property type="entry name" value="HATPase_C_sf"/>
</dbReference>
<name>A0A3P9HLU7_ORYLA</name>
<evidence type="ECO:0000256" key="3">
    <source>
        <dbReference type="SAM" id="MobiDB-lite"/>
    </source>
</evidence>
<dbReference type="Pfam" id="PF22899">
    <property type="entry name" value="SMCHD1_S5"/>
    <property type="match status" value="1"/>
</dbReference>
<dbReference type="PANTHER" id="PTHR22640:SF2">
    <property type="entry name" value="STRUCTURAL MAINTENANCE OF CHROMOSOMES FLEXIBLE HINGE DOMAIN-CONTAINING PROTEIN 1"/>
    <property type="match status" value="1"/>
</dbReference>
<reference key="1">
    <citation type="journal article" date="2007" name="Nature">
        <title>The medaka draft genome and insights into vertebrate genome evolution.</title>
        <authorList>
            <person name="Kasahara M."/>
            <person name="Naruse K."/>
            <person name="Sasaki S."/>
            <person name="Nakatani Y."/>
            <person name="Qu W."/>
            <person name="Ahsan B."/>
            <person name="Yamada T."/>
            <person name="Nagayasu Y."/>
            <person name="Doi K."/>
            <person name="Kasai Y."/>
            <person name="Jindo T."/>
            <person name="Kobayashi D."/>
            <person name="Shimada A."/>
            <person name="Toyoda A."/>
            <person name="Kuroki Y."/>
            <person name="Fujiyama A."/>
            <person name="Sasaki T."/>
            <person name="Shimizu A."/>
            <person name="Asakawa S."/>
            <person name="Shimizu N."/>
            <person name="Hashimoto S."/>
            <person name="Yang J."/>
            <person name="Lee Y."/>
            <person name="Matsushima K."/>
            <person name="Sugano S."/>
            <person name="Sakaizumi M."/>
            <person name="Narita T."/>
            <person name="Ohishi K."/>
            <person name="Haga S."/>
            <person name="Ohta F."/>
            <person name="Nomoto H."/>
            <person name="Nogata K."/>
            <person name="Morishita T."/>
            <person name="Endo T."/>
            <person name="Shin-I T."/>
            <person name="Takeda H."/>
            <person name="Morishita S."/>
            <person name="Kohara Y."/>
        </authorList>
    </citation>
    <scope>NUCLEOTIDE SEQUENCE [LARGE SCALE GENOMIC DNA]</scope>
    <source>
        <strain>Hd-rR</strain>
    </source>
</reference>
<dbReference type="Gene3D" id="3.30.565.10">
    <property type="entry name" value="Histidine kinase-like ATPase, C-terminal domain"/>
    <property type="match status" value="1"/>
</dbReference>
<dbReference type="Pfam" id="PF26201">
    <property type="entry name" value="Ig_SMCHD1_7th"/>
    <property type="match status" value="1"/>
</dbReference>
<dbReference type="InterPro" id="IPR058614">
    <property type="entry name" value="Ig_SMCHD1_5th"/>
</dbReference>
<dbReference type="Pfam" id="PF26196">
    <property type="entry name" value="Ig_SMCHD1_4th"/>
    <property type="match status" value="1"/>
</dbReference>
<dbReference type="InterPro" id="IPR055109">
    <property type="entry name" value="SMCHD1_S5"/>
</dbReference>
<dbReference type="InterPro" id="IPR036277">
    <property type="entry name" value="SMC_hinge_sf"/>
</dbReference>
<organism evidence="5 6">
    <name type="scientific">Oryzias latipes</name>
    <name type="common">Japanese rice fish</name>
    <name type="synonym">Japanese killifish</name>
    <dbReference type="NCBI Taxonomy" id="8090"/>
    <lineage>
        <taxon>Eukaryota</taxon>
        <taxon>Metazoa</taxon>
        <taxon>Chordata</taxon>
        <taxon>Craniata</taxon>
        <taxon>Vertebrata</taxon>
        <taxon>Euteleostomi</taxon>
        <taxon>Actinopterygii</taxon>
        <taxon>Neopterygii</taxon>
        <taxon>Teleostei</taxon>
        <taxon>Neoteleostei</taxon>
        <taxon>Acanthomorphata</taxon>
        <taxon>Ovalentaria</taxon>
        <taxon>Atherinomorphae</taxon>
        <taxon>Beloniformes</taxon>
        <taxon>Adrianichthyidae</taxon>
        <taxon>Oryziinae</taxon>
        <taxon>Oryzias</taxon>
    </lineage>
</organism>
<reference evidence="5" key="4">
    <citation type="submission" date="2025-09" db="UniProtKB">
        <authorList>
            <consortium name="Ensembl"/>
        </authorList>
    </citation>
    <scope>IDENTIFICATION</scope>
    <source>
        <strain evidence="5">HSOK</strain>
    </source>
</reference>
<proteinExistence type="predicted"/>
<dbReference type="SUPFAM" id="SSF55874">
    <property type="entry name" value="ATPase domain of HSP90 chaperone/DNA topoisomerase II/histidine kinase"/>
    <property type="match status" value="1"/>
</dbReference>
<accession>A0A3P9HLU7</accession>
<dbReference type="InterPro" id="IPR010935">
    <property type="entry name" value="SMC_hinge"/>
</dbReference>
<reference evidence="5 6" key="2">
    <citation type="submission" date="2017-04" db="EMBL/GenBank/DDBJ databases">
        <title>CpG methylation of centromeres and impact of large insertions on vertebrate speciation.</title>
        <authorList>
            <person name="Ichikawa K."/>
            <person name="Yoshimura J."/>
            <person name="Morishita S."/>
        </authorList>
    </citation>
    <scope>NUCLEOTIDE SEQUENCE</scope>
    <source>
        <strain evidence="5 6">HSOK</strain>
    </source>
</reference>
<feature type="compositionally biased region" description="Basic and acidic residues" evidence="3">
    <location>
        <begin position="17"/>
        <end position="28"/>
    </location>
</feature>
<evidence type="ECO:0000259" key="4">
    <source>
        <dbReference type="SMART" id="SM00968"/>
    </source>
</evidence>
<evidence type="ECO:0000256" key="2">
    <source>
        <dbReference type="ARBA" id="ARBA00022454"/>
    </source>
</evidence>
<keyword evidence="2" id="KW-0158">Chromosome</keyword>
<dbReference type="Pfam" id="PF26197">
    <property type="entry name" value="Ig_SMCHD1_5th"/>
    <property type="match status" value="1"/>
</dbReference>
<dbReference type="InterPro" id="IPR058617">
    <property type="entry name" value="Ig_SMCHD1_7th"/>
</dbReference>
<dbReference type="Pfam" id="PF26198">
    <property type="entry name" value="Ig_SMCHD1_6th"/>
    <property type="match status" value="1"/>
</dbReference>
<feature type="domain" description="SMC hinge" evidence="4">
    <location>
        <begin position="1181"/>
        <end position="1300"/>
    </location>
</feature>
<feature type="region of interest" description="Disordered" evidence="3">
    <location>
        <begin position="364"/>
        <end position="384"/>
    </location>
</feature>
<dbReference type="Pfam" id="PF13589">
    <property type="entry name" value="HATPase_c_3"/>
    <property type="match status" value="1"/>
</dbReference>
<dbReference type="GO" id="GO:0006302">
    <property type="term" value="P:double-strand break repair"/>
    <property type="evidence" value="ECO:0007669"/>
    <property type="project" value="InterPro"/>
</dbReference>
<dbReference type="GO" id="GO:0051276">
    <property type="term" value="P:chromosome organization"/>
    <property type="evidence" value="ECO:0007669"/>
    <property type="project" value="InterPro"/>
</dbReference>
<dbReference type="SMART" id="SM00968">
    <property type="entry name" value="SMC_hinge"/>
    <property type="match status" value="1"/>
</dbReference>
<feature type="region of interest" description="Disordered" evidence="3">
    <location>
        <begin position="1"/>
        <end position="28"/>
    </location>
</feature>
<dbReference type="Ensembl" id="ENSORLT00015000728.1">
    <property type="protein sequence ID" value="ENSORLP00015008493.1"/>
    <property type="gene ID" value="ENSORLG00015009370.1"/>
</dbReference>
<feature type="compositionally biased region" description="Acidic residues" evidence="3">
    <location>
        <begin position="372"/>
        <end position="382"/>
    </location>
</feature>
<protein>
    <submittedName>
        <fullName evidence="5">Structural maintenance of chromosomes flexible hinge domain containing 1</fullName>
    </submittedName>
</protein>
<comment type="subcellular location">
    <subcellularLocation>
        <location evidence="1">Chromosome</location>
    </subcellularLocation>
</comment>
<dbReference type="InterPro" id="IPR038892">
    <property type="entry name" value="SMCHD1"/>
</dbReference>
<sequence>SYHGAVGGPAIDTHTGGSEKKQTQMTERINERPDDCTLHLLQHEGQTLPTATEKNIMFTPHYDTLIKSGTHEYYSENQKSLPYALAELVDNSLSATARNKGLRRIEIRLIFDKTLGKHGVLVLDNGCGMTSEQLNNWAVYRLSKFSKQRKGYVRPDHIHRSLNSDISYFGVGGKHAAFFIGDSVRMISKPRDSPYVHELLLSKEEFKRKEQSNQDVFSGTILNRMPGVSSHITKDERFLHDVIEEESEKQSFTVVVITGIIPDHIDHLKEDFEEWTRELAHIYHYYIHGTNGNVLSQPRDPSQRIDIVPSKALCSLNLREVNNDMQTLYINSAADTFEFQATPPGDDGFVEGILRYHPFLYDRETYPKDPKSDDDDSDDDESEARGKRDIFECFWNGRLVPYTTVSEFDWCSRPKKSCALPAECFSRLSGVLFTNDKFAVSTNKLKFMELELKLRNKETIFTPIFKDQVTRNIEKEFMQWLQNCHERYDKQVKFFGFTKTITRTDGPGKQNTPWGEFSAIEWDGKIYRAGQLVRKKTPTLYGTVVRFLLCGEYDGDIFATGGEVEFTRVRIPSSILSSVLVPELLQFFFFFFKFHVRGHIRWFFFFFLGPLTDLGKYTLVLSTVVGELSSTSPGNGLLLSSTRHFSIIGKPKPNFKNFNPLSLSPTCRVGIPFNMVLQIKDCYGHPTPLSSDTKPVLKCAPHSLHVKEETVAVENGSTAILNVEIHDEAGNLTANPKQLVRCQFSCDFFFFKSVLRLQRLPFAFYSQPENLAPVVIRLKVVPSSRVAQMEVYSQNECLVLKNEEKISWPAGGLLENLCYRLFDERGVEVPLTAKITSKIKVNWTRDTNIEDLVLGKLPEIPVPTQLQEERFCQVSYQEQNVSFSFIIFHLNHLPSGFLQQSRSSVAVTGVRFHSGPLGPRELCFHYSSFEERVIIKMTAGDPAELKLISGPEQVKREPKAQVPLKPLKRQNSVFASRCRCFKCVFFASRGYHQLNFKGSFNNKPIKAPSVSLTVIPDPNKPVKLSVEYNKKAKLFAGGTFPVFSVTVVSDEGSPITDINPVDFSMLLWKGESPTPPKTVTTLKCSKPVVNGKNDYHPALFIKTCLISVFSVCQIRIIVVPNQPVKLAPTSPLNTPSVSYSVDVASRTLVENVTLVIMVSFAAQFERAPRRVCSIPNNFSGPDVLGVVGHLALIEDDEAARVISWHLRGDMDCVITRTTEAARSIYADTHGNQQVMPLDKKWKPLPHTKNGRTLFPPAGNPVYARQLLICPKEKQICDTVFKNLLGDTIVMDDLNSATNYRREVGAGAFCPTILTRDGNRVSAKGKFGGSQNKAPRIEGLQVFSAPFPKRYYALKEETDMLLEYCAALTKKEKAEEEQRNHLKTLESPEMIQKQEQVTQMKMQLQEIEKQLGEIFFCPTAVLDGKNQIVFCLFFFLTAPSCQPPPPPHSQKLSKICSH</sequence>
<reference evidence="5" key="3">
    <citation type="submission" date="2025-08" db="UniProtKB">
        <authorList>
            <consortium name="Ensembl"/>
        </authorList>
    </citation>
    <scope>IDENTIFICATION</scope>
    <source>
        <strain evidence="5">HSOK</strain>
    </source>
</reference>
<evidence type="ECO:0000313" key="5">
    <source>
        <dbReference type="Ensembl" id="ENSORLP00015008493.1"/>
    </source>
</evidence>
<evidence type="ECO:0000256" key="1">
    <source>
        <dbReference type="ARBA" id="ARBA00004286"/>
    </source>
</evidence>
<dbReference type="Gene3D" id="3.30.70.1620">
    <property type="match status" value="1"/>
</dbReference>
<dbReference type="InterPro" id="IPR058615">
    <property type="entry name" value="Ig_SMCHD1_6th"/>
</dbReference>
<dbReference type="GO" id="GO:0005524">
    <property type="term" value="F:ATP binding"/>
    <property type="evidence" value="ECO:0007669"/>
    <property type="project" value="InterPro"/>
</dbReference>
<dbReference type="Proteomes" id="UP000265200">
    <property type="component" value="Chromosome 20"/>
</dbReference>
<dbReference type="Gene3D" id="1.20.1060.20">
    <property type="match status" value="1"/>
</dbReference>
<dbReference type="Pfam" id="PF06470">
    <property type="entry name" value="SMC_hinge"/>
    <property type="match status" value="1"/>
</dbReference>
<dbReference type="InterPro" id="IPR058613">
    <property type="entry name" value="Ig_SMCHD1_4th"/>
</dbReference>
<evidence type="ECO:0000313" key="6">
    <source>
        <dbReference type="Proteomes" id="UP000265200"/>
    </source>
</evidence>
<dbReference type="GO" id="GO:0005694">
    <property type="term" value="C:chromosome"/>
    <property type="evidence" value="ECO:0007669"/>
    <property type="project" value="UniProtKB-SubCell"/>
</dbReference>
<dbReference type="SUPFAM" id="SSF75553">
    <property type="entry name" value="Smc hinge domain"/>
    <property type="match status" value="1"/>
</dbReference>
<dbReference type="PANTHER" id="PTHR22640">
    <property type="entry name" value="STRUCTURAL MAINTENANCE OF CHROMOSOMES FLEXIBLE HINGE DOMAIN-CONTAINING PROTEIN 1"/>
    <property type="match status" value="1"/>
</dbReference>